<gene>
    <name evidence="10" type="primary">LOC114449984</name>
</gene>
<keyword evidence="5" id="KW-1133">Transmembrane helix</keyword>
<dbReference type="InterPro" id="IPR013783">
    <property type="entry name" value="Ig-like_fold"/>
</dbReference>
<evidence type="ECO:0000256" key="1">
    <source>
        <dbReference type="ARBA" id="ARBA00004370"/>
    </source>
</evidence>
<evidence type="ECO:0000259" key="7">
    <source>
        <dbReference type="SMART" id="SM00406"/>
    </source>
</evidence>
<keyword evidence="2 5" id="KW-0812">Transmembrane</keyword>
<feature type="region of interest" description="Disordered" evidence="4">
    <location>
        <begin position="647"/>
        <end position="681"/>
    </location>
</feature>
<dbReference type="SMART" id="SM00409">
    <property type="entry name" value="IG"/>
    <property type="match status" value="3"/>
</dbReference>
<comment type="subcellular location">
    <subcellularLocation>
        <location evidence="1">Membrane</location>
    </subcellularLocation>
</comment>
<dbReference type="OrthoDB" id="8920197at2759"/>
<feature type="compositionally biased region" description="Polar residues" evidence="4">
    <location>
        <begin position="670"/>
        <end position="681"/>
    </location>
</feature>
<feature type="compositionally biased region" description="Polar residues" evidence="4">
    <location>
        <begin position="647"/>
        <end position="662"/>
    </location>
</feature>
<name>A0A6P7K837_9TELE</name>
<keyword evidence="3 5" id="KW-0472">Membrane</keyword>
<dbReference type="AlphaFoldDB" id="A0A6P7K837"/>
<feature type="domain" description="Immunoglobulin" evidence="8">
    <location>
        <begin position="20"/>
        <end position="114"/>
    </location>
</feature>
<dbReference type="InterPro" id="IPR036179">
    <property type="entry name" value="Ig-like_dom_sf"/>
</dbReference>
<feature type="domain" description="Immunoglobulin" evidence="8">
    <location>
        <begin position="421"/>
        <end position="525"/>
    </location>
</feature>
<feature type="transmembrane region" description="Helical" evidence="5">
    <location>
        <begin position="551"/>
        <end position="572"/>
    </location>
</feature>
<feature type="chain" id="PRO_5028415396" evidence="6">
    <location>
        <begin position="21"/>
        <end position="681"/>
    </location>
</feature>
<dbReference type="InParanoid" id="A0A6P7K837"/>
<keyword evidence="9" id="KW-1185">Reference proteome</keyword>
<dbReference type="InterPro" id="IPR050671">
    <property type="entry name" value="CD300_family_receptors"/>
</dbReference>
<dbReference type="GeneID" id="114449984"/>
<proteinExistence type="predicted"/>
<accession>A0A6P7K837</accession>
<dbReference type="PANTHER" id="PTHR11860">
    <property type="entry name" value="POLYMERIC-IMMUNOGLOBULIN RECEPTOR"/>
    <property type="match status" value="1"/>
</dbReference>
<feature type="signal peptide" evidence="6">
    <location>
        <begin position="1"/>
        <end position="20"/>
    </location>
</feature>
<evidence type="ECO:0000259" key="8">
    <source>
        <dbReference type="SMART" id="SM00409"/>
    </source>
</evidence>
<feature type="domain" description="Immunoglobulin V-set" evidence="7">
    <location>
        <begin position="329"/>
        <end position="396"/>
    </location>
</feature>
<evidence type="ECO:0000256" key="4">
    <source>
        <dbReference type="SAM" id="MobiDB-lite"/>
    </source>
</evidence>
<keyword evidence="6" id="KW-0732">Signal</keyword>
<evidence type="ECO:0000313" key="9">
    <source>
        <dbReference type="Proteomes" id="UP000515145"/>
    </source>
</evidence>
<dbReference type="Pfam" id="PF07686">
    <property type="entry name" value="V-set"/>
    <property type="match status" value="3"/>
</dbReference>
<dbReference type="InterPro" id="IPR013106">
    <property type="entry name" value="Ig_V-set"/>
</dbReference>
<evidence type="ECO:0000256" key="6">
    <source>
        <dbReference type="SAM" id="SignalP"/>
    </source>
</evidence>
<dbReference type="SUPFAM" id="SSF48726">
    <property type="entry name" value="Immunoglobulin"/>
    <property type="match status" value="3"/>
</dbReference>
<dbReference type="InterPro" id="IPR003599">
    <property type="entry name" value="Ig_sub"/>
</dbReference>
<feature type="region of interest" description="Disordered" evidence="4">
    <location>
        <begin position="179"/>
        <end position="226"/>
    </location>
</feature>
<dbReference type="Proteomes" id="UP000515145">
    <property type="component" value="Chromosome 1"/>
</dbReference>
<feature type="transmembrane region" description="Helical" evidence="5">
    <location>
        <begin position="279"/>
        <end position="304"/>
    </location>
</feature>
<evidence type="ECO:0000256" key="2">
    <source>
        <dbReference type="ARBA" id="ARBA00022692"/>
    </source>
</evidence>
<dbReference type="Gene3D" id="2.60.40.10">
    <property type="entry name" value="Immunoglobulins"/>
    <property type="match status" value="3"/>
</dbReference>
<sequence length="681" mass="75379">MEKMSLFLVLFLQGLLGTESISVTGVVGKDITISCSHSNAFSNVKYFCKGACSDNDILIISTGKNHDGKYSIKDKGNTFYVTIRHLTDTDSGQYWCGIERTGLDTYNEVLIRVIKGPDDSKHDSLFPETLVYIGASLGVAVLALAIVVLIFFRYRKRQISKFSDTVYATPCIQKQEERRVITTGSADEERDSGGSINSRVYSPPDTDRGHTDGMHNNNPSDPPIRPDDVTYCTVTFNDTRTGCDSTTLHPADVTYSLKHMSTDEATVYSNYDCNDCKRFLILIMRILIVIVIVCLMTASVSLGAKKKNKSGSNINCENAENQAARVEGSVSISCKYPQAEKNNIRYFCRKDGNLSCTSVLTQQDRFSLTDNEQKSTYTVVISSLAQEDAGTYRCALKRVDDNSTACLKEIHLHVLDWDDIIPTKADVTSDTAIMTCKYSDSNKQSEKILCKGDKPLECKELIRTTRQDKDVVNGRFNIRDNQRKKYFYVYIQNLTRADSGVYWCGAGAEYTKIQLSVDEKYLKVKKRSNREEDKSNQPTVGYKNGPAQGPMIGGIVAAAVLLLVAVILLIIFRRKIFRRGACCAAGDSSEQKTDTGHNTEGENNADHQYEEIHLQLQQQASAPLSVYATVNPPADLVHYASVDFQNNADSVPDTNRNGSSAVSGGPPESTLYSTVSATQPK</sequence>
<dbReference type="PANTHER" id="PTHR11860:SF87">
    <property type="entry name" value="CMRF35-LIKE MOLECULE 8"/>
    <property type="match status" value="1"/>
</dbReference>
<evidence type="ECO:0000256" key="3">
    <source>
        <dbReference type="ARBA" id="ARBA00023136"/>
    </source>
</evidence>
<protein>
    <submittedName>
        <fullName evidence="10">Uncharacterized protein LOC114449984</fullName>
    </submittedName>
</protein>
<dbReference type="RefSeq" id="XP_028283706.1">
    <property type="nucleotide sequence ID" value="XM_028427905.1"/>
</dbReference>
<dbReference type="SMART" id="SM00406">
    <property type="entry name" value="IGv"/>
    <property type="match status" value="2"/>
</dbReference>
<dbReference type="GO" id="GO:0004888">
    <property type="term" value="F:transmembrane signaling receptor activity"/>
    <property type="evidence" value="ECO:0007669"/>
    <property type="project" value="TreeGrafter"/>
</dbReference>
<feature type="domain" description="Immunoglobulin" evidence="8">
    <location>
        <begin position="319"/>
        <end position="415"/>
    </location>
</feature>
<organism evidence="9 10">
    <name type="scientific">Parambassis ranga</name>
    <name type="common">Indian glassy fish</name>
    <dbReference type="NCBI Taxonomy" id="210632"/>
    <lineage>
        <taxon>Eukaryota</taxon>
        <taxon>Metazoa</taxon>
        <taxon>Chordata</taxon>
        <taxon>Craniata</taxon>
        <taxon>Vertebrata</taxon>
        <taxon>Euteleostomi</taxon>
        <taxon>Actinopterygii</taxon>
        <taxon>Neopterygii</taxon>
        <taxon>Teleostei</taxon>
        <taxon>Neoteleostei</taxon>
        <taxon>Acanthomorphata</taxon>
        <taxon>Ovalentaria</taxon>
        <taxon>Ambassidae</taxon>
        <taxon>Parambassis</taxon>
    </lineage>
</organism>
<evidence type="ECO:0000256" key="5">
    <source>
        <dbReference type="SAM" id="Phobius"/>
    </source>
</evidence>
<dbReference type="GO" id="GO:0005886">
    <property type="term" value="C:plasma membrane"/>
    <property type="evidence" value="ECO:0007669"/>
    <property type="project" value="TreeGrafter"/>
</dbReference>
<reference evidence="10" key="1">
    <citation type="submission" date="2025-08" db="UniProtKB">
        <authorList>
            <consortium name="RefSeq"/>
        </authorList>
    </citation>
    <scope>IDENTIFICATION</scope>
</reference>
<evidence type="ECO:0000313" key="10">
    <source>
        <dbReference type="RefSeq" id="XP_028283706.1"/>
    </source>
</evidence>
<feature type="domain" description="Immunoglobulin V-set" evidence="7">
    <location>
        <begin position="431"/>
        <end position="506"/>
    </location>
</feature>
<feature type="transmembrane region" description="Helical" evidence="5">
    <location>
        <begin position="130"/>
        <end position="152"/>
    </location>
</feature>